<dbReference type="GO" id="GO:0016020">
    <property type="term" value="C:membrane"/>
    <property type="evidence" value="ECO:0007669"/>
    <property type="project" value="InterPro"/>
</dbReference>
<feature type="non-terminal residue" evidence="3">
    <location>
        <position position="1"/>
    </location>
</feature>
<comment type="caution">
    <text evidence="3">The sequence shown here is derived from an EMBL/GenBank/DDBJ whole genome shotgun (WGS) entry which is preliminary data.</text>
</comment>
<sequence length="138" mass="16007">MDDDDDFLEEEDDEGNGWQAEEATEAAPSSLTEYKWQHYGTRSGVQESRRNQNYPEHSNSYYDIRAAVEHALKMDKETRCREPSPRVLSIQSIHPDPGKSYLPHCTVLHRCAEDTGCCTNRAMKCGPKHQTRIYLYFY</sequence>
<proteinExistence type="predicted"/>
<name>A0A8K0CX06_IGNLU</name>
<dbReference type="InterPro" id="IPR029034">
    <property type="entry name" value="Cystine-knot_cytokine"/>
</dbReference>
<dbReference type="Proteomes" id="UP000801492">
    <property type="component" value="Unassembled WGS sequence"/>
</dbReference>
<keyword evidence="4" id="KW-1185">Reference proteome</keyword>
<feature type="compositionally biased region" description="Acidic residues" evidence="1">
    <location>
        <begin position="1"/>
        <end position="15"/>
    </location>
</feature>
<dbReference type="Gene3D" id="2.10.90.10">
    <property type="entry name" value="Cystine-knot cytokines"/>
    <property type="match status" value="1"/>
</dbReference>
<evidence type="ECO:0000259" key="2">
    <source>
        <dbReference type="Pfam" id="PF00341"/>
    </source>
</evidence>
<evidence type="ECO:0000256" key="1">
    <source>
        <dbReference type="SAM" id="MobiDB-lite"/>
    </source>
</evidence>
<dbReference type="Pfam" id="PF00341">
    <property type="entry name" value="PDGF"/>
    <property type="match status" value="1"/>
</dbReference>
<feature type="domain" description="Platelet-derived growth factor (PDGF) family profile" evidence="2">
    <location>
        <begin position="85"/>
        <end position="134"/>
    </location>
</feature>
<reference evidence="3" key="1">
    <citation type="submission" date="2019-08" db="EMBL/GenBank/DDBJ databases">
        <title>The genome of the North American firefly Photinus pyralis.</title>
        <authorList>
            <consortium name="Photinus pyralis genome working group"/>
            <person name="Fallon T.R."/>
            <person name="Sander Lower S.E."/>
            <person name="Weng J.-K."/>
        </authorList>
    </citation>
    <scope>NUCLEOTIDE SEQUENCE</scope>
    <source>
        <strain evidence="3">TRF0915ILg1</strain>
        <tissue evidence="3">Whole body</tissue>
    </source>
</reference>
<evidence type="ECO:0000313" key="4">
    <source>
        <dbReference type="Proteomes" id="UP000801492"/>
    </source>
</evidence>
<gene>
    <name evidence="3" type="ORF">ILUMI_13272</name>
</gene>
<dbReference type="SUPFAM" id="SSF57501">
    <property type="entry name" value="Cystine-knot cytokines"/>
    <property type="match status" value="1"/>
</dbReference>
<evidence type="ECO:0000313" key="3">
    <source>
        <dbReference type="EMBL" id="KAF2892901.1"/>
    </source>
</evidence>
<dbReference type="AlphaFoldDB" id="A0A8K0CX06"/>
<dbReference type="PANTHER" id="PTHR21719:SF1">
    <property type="entry name" value="FI06402P-RELATED"/>
    <property type="match status" value="1"/>
</dbReference>
<dbReference type="InterPro" id="IPR000072">
    <property type="entry name" value="PDGF/VEGF_dom"/>
</dbReference>
<organism evidence="3 4">
    <name type="scientific">Ignelater luminosus</name>
    <name type="common">Cucubano</name>
    <name type="synonym">Pyrophorus luminosus</name>
    <dbReference type="NCBI Taxonomy" id="2038154"/>
    <lineage>
        <taxon>Eukaryota</taxon>
        <taxon>Metazoa</taxon>
        <taxon>Ecdysozoa</taxon>
        <taxon>Arthropoda</taxon>
        <taxon>Hexapoda</taxon>
        <taxon>Insecta</taxon>
        <taxon>Pterygota</taxon>
        <taxon>Neoptera</taxon>
        <taxon>Endopterygota</taxon>
        <taxon>Coleoptera</taxon>
        <taxon>Polyphaga</taxon>
        <taxon>Elateriformia</taxon>
        <taxon>Elateroidea</taxon>
        <taxon>Elateridae</taxon>
        <taxon>Agrypninae</taxon>
        <taxon>Pyrophorini</taxon>
        <taxon>Ignelater</taxon>
    </lineage>
</organism>
<dbReference type="GO" id="GO:0008083">
    <property type="term" value="F:growth factor activity"/>
    <property type="evidence" value="ECO:0007669"/>
    <property type="project" value="InterPro"/>
</dbReference>
<accession>A0A8K0CX06</accession>
<dbReference type="GO" id="GO:0035099">
    <property type="term" value="P:hemocyte migration"/>
    <property type="evidence" value="ECO:0007669"/>
    <property type="project" value="TreeGrafter"/>
</dbReference>
<dbReference type="PANTHER" id="PTHR21719">
    <property type="entry name" value="FI06402P-RELATED"/>
    <property type="match status" value="1"/>
</dbReference>
<feature type="region of interest" description="Disordered" evidence="1">
    <location>
        <begin position="1"/>
        <end position="33"/>
    </location>
</feature>
<dbReference type="EMBL" id="VTPC01008380">
    <property type="protein sequence ID" value="KAF2892901.1"/>
    <property type="molecule type" value="Genomic_DNA"/>
</dbReference>
<dbReference type="OrthoDB" id="6370328at2759"/>
<protein>
    <recommendedName>
        <fullName evidence="2">Platelet-derived growth factor (PDGF) family profile domain-containing protein</fullName>
    </recommendedName>
</protein>